<dbReference type="RefSeq" id="WP_068810353.1">
    <property type="nucleotide sequence ID" value="NZ_BMIY01000009.1"/>
</dbReference>
<keyword evidence="1" id="KW-1133">Transmembrane helix</keyword>
<dbReference type="GO" id="GO:0005886">
    <property type="term" value="C:plasma membrane"/>
    <property type="evidence" value="ECO:0007669"/>
    <property type="project" value="TreeGrafter"/>
</dbReference>
<protein>
    <submittedName>
        <fullName evidence="2">Membrane protein</fullName>
    </submittedName>
</protein>
<dbReference type="Proteomes" id="UP000627715">
    <property type="component" value="Unassembled WGS sequence"/>
</dbReference>
<feature type="transmembrane region" description="Helical" evidence="1">
    <location>
        <begin position="217"/>
        <end position="236"/>
    </location>
</feature>
<dbReference type="AlphaFoldDB" id="A0A916QLF5"/>
<dbReference type="Pfam" id="PF17113">
    <property type="entry name" value="AmpE"/>
    <property type="match status" value="1"/>
</dbReference>
<reference evidence="2" key="2">
    <citation type="submission" date="2020-09" db="EMBL/GenBank/DDBJ databases">
        <authorList>
            <person name="Sun Q."/>
            <person name="Zhou Y."/>
        </authorList>
    </citation>
    <scope>NUCLEOTIDE SEQUENCE</scope>
    <source>
        <strain evidence="2">CGMCC 1.15425</strain>
    </source>
</reference>
<dbReference type="PANTHER" id="PTHR38684">
    <property type="entry name" value="PROTEIN AMPE"/>
    <property type="match status" value="1"/>
</dbReference>
<dbReference type="OrthoDB" id="9811967at2"/>
<keyword evidence="1" id="KW-0812">Transmembrane</keyword>
<reference evidence="2" key="1">
    <citation type="journal article" date="2014" name="Int. J. Syst. Evol. Microbiol.">
        <title>Complete genome sequence of Corynebacterium casei LMG S-19264T (=DSM 44701T), isolated from a smear-ripened cheese.</title>
        <authorList>
            <consortium name="US DOE Joint Genome Institute (JGI-PGF)"/>
            <person name="Walter F."/>
            <person name="Albersmeier A."/>
            <person name="Kalinowski J."/>
            <person name="Ruckert C."/>
        </authorList>
    </citation>
    <scope>NUCLEOTIDE SEQUENCE</scope>
    <source>
        <strain evidence="2">CGMCC 1.15425</strain>
    </source>
</reference>
<keyword evidence="3" id="KW-1185">Reference proteome</keyword>
<feature type="transmembrane region" description="Helical" evidence="1">
    <location>
        <begin position="73"/>
        <end position="91"/>
    </location>
</feature>
<name>A0A916QLF5_9GAMM</name>
<sequence length="315" mass="34972">MTFFCVIVALLVNYFWQREDARSMDRQVLKWQSWVLERVGQKSDQLSVLLTIMICAGFPALVLISALLLLDGIAFGVLTLLLHIFVLVLALSGEDVRGILLGSMQYCRTGAVAAARRHAHKCLERLSVRPAESTESTESTEGAEGAEGEDWARLLVKAALGQVLRRLYVVVFWYLIAGPVAVVVYAQCLFLWQGQAAGAAGVDLEWADMLRNTAERIIAIIEWLPIRLLMVFFALAGHFSEAWSEMADEQFWTLDVRQGELLLYRVAVAATGVSKDKSRDNDDTDCPELLSAVADLLHRTQFVGIAIVALYILVV</sequence>
<dbReference type="InterPro" id="IPR052966">
    <property type="entry name" value="Beta-lactamase_Reg"/>
</dbReference>
<dbReference type="GO" id="GO:0046677">
    <property type="term" value="P:response to antibiotic"/>
    <property type="evidence" value="ECO:0007669"/>
    <property type="project" value="TreeGrafter"/>
</dbReference>
<evidence type="ECO:0000313" key="3">
    <source>
        <dbReference type="Proteomes" id="UP000627715"/>
    </source>
</evidence>
<feature type="transmembrane region" description="Helical" evidence="1">
    <location>
        <begin position="167"/>
        <end position="192"/>
    </location>
</feature>
<feature type="transmembrane region" description="Helical" evidence="1">
    <location>
        <begin position="46"/>
        <end position="67"/>
    </location>
</feature>
<gene>
    <name evidence="2" type="ORF">GCM10011403_22620</name>
</gene>
<dbReference type="PANTHER" id="PTHR38684:SF1">
    <property type="entry name" value="PROTEIN AMPE"/>
    <property type="match status" value="1"/>
</dbReference>
<evidence type="ECO:0000313" key="2">
    <source>
        <dbReference type="EMBL" id="GFZ78944.1"/>
    </source>
</evidence>
<evidence type="ECO:0000256" key="1">
    <source>
        <dbReference type="SAM" id="Phobius"/>
    </source>
</evidence>
<comment type="caution">
    <text evidence="2">The sequence shown here is derived from an EMBL/GenBank/DDBJ whole genome shotgun (WGS) entry which is preliminary data.</text>
</comment>
<accession>A0A916QLF5</accession>
<dbReference type="InterPro" id="IPR031347">
    <property type="entry name" value="AmpE"/>
</dbReference>
<dbReference type="EMBL" id="BMIY01000009">
    <property type="protein sequence ID" value="GFZ78944.1"/>
    <property type="molecule type" value="Genomic_DNA"/>
</dbReference>
<proteinExistence type="predicted"/>
<organism evidence="2 3">
    <name type="scientific">Pseudohongiella nitratireducens</name>
    <dbReference type="NCBI Taxonomy" id="1768907"/>
    <lineage>
        <taxon>Bacteria</taxon>
        <taxon>Pseudomonadati</taxon>
        <taxon>Pseudomonadota</taxon>
        <taxon>Gammaproteobacteria</taxon>
        <taxon>Pseudomonadales</taxon>
        <taxon>Pseudohongiellaceae</taxon>
        <taxon>Pseudohongiella</taxon>
    </lineage>
</organism>
<keyword evidence="1" id="KW-0472">Membrane</keyword>